<keyword evidence="8" id="KW-0067">ATP-binding</keyword>
<keyword evidence="5" id="KW-0677">Repeat</keyword>
<dbReference type="Gene3D" id="1.10.510.10">
    <property type="entry name" value="Transferase(Phosphotransferase) domain 1"/>
    <property type="match status" value="1"/>
</dbReference>
<dbReference type="Gene3D" id="3.40.50.300">
    <property type="entry name" value="P-loop containing nucleotide triphosphate hydrolases"/>
    <property type="match status" value="1"/>
</dbReference>
<feature type="region of interest" description="Disordered" evidence="11">
    <location>
        <begin position="971"/>
        <end position="991"/>
    </location>
</feature>
<evidence type="ECO:0000313" key="13">
    <source>
        <dbReference type="EnsemblMetazoa" id="ACOM038780-PA.1"/>
    </source>
</evidence>
<evidence type="ECO:0000256" key="2">
    <source>
        <dbReference type="ARBA" id="ARBA00022527"/>
    </source>
</evidence>
<dbReference type="EnsemblMetazoa" id="ACOM038780-RA">
    <property type="protein sequence ID" value="ACOM038780-PA.1"/>
    <property type="gene ID" value="ACOM038780"/>
</dbReference>
<dbReference type="Pfam" id="PF00069">
    <property type="entry name" value="Pkinase"/>
    <property type="match status" value="1"/>
</dbReference>
<dbReference type="InterPro" id="IPR027417">
    <property type="entry name" value="P-loop_NTPase"/>
</dbReference>
<evidence type="ECO:0000256" key="11">
    <source>
        <dbReference type="SAM" id="MobiDB-lite"/>
    </source>
</evidence>
<dbReference type="InterPro" id="IPR000719">
    <property type="entry name" value="Prot_kinase_dom"/>
</dbReference>
<name>A0A8W7PWI3_ANOCL</name>
<feature type="region of interest" description="Disordered" evidence="11">
    <location>
        <begin position="186"/>
        <end position="252"/>
    </location>
</feature>
<dbReference type="PROSITE" id="PS50011">
    <property type="entry name" value="PROTEIN_KINASE_DOM"/>
    <property type="match status" value="1"/>
</dbReference>
<dbReference type="PANTHER" id="PTHR48005">
    <property type="entry name" value="LEUCINE RICH REPEAT KINASE 2"/>
    <property type="match status" value="1"/>
</dbReference>
<proteinExistence type="predicted"/>
<feature type="compositionally biased region" description="Polar residues" evidence="11">
    <location>
        <begin position="227"/>
        <end position="239"/>
    </location>
</feature>
<accession>A0A8W7PWI3</accession>
<dbReference type="Proteomes" id="UP000075882">
    <property type="component" value="Unassembled WGS sequence"/>
</dbReference>
<dbReference type="FunFam" id="3.80.10.10:FF:000484">
    <property type="entry name" value="Leucine-rich repeat kinase, isoform C"/>
    <property type="match status" value="1"/>
</dbReference>
<evidence type="ECO:0000256" key="3">
    <source>
        <dbReference type="ARBA" id="ARBA00022614"/>
    </source>
</evidence>
<dbReference type="InterPro" id="IPR051420">
    <property type="entry name" value="Ser_Thr_Kinases_DiverseReg"/>
</dbReference>
<dbReference type="SUPFAM" id="SSF52540">
    <property type="entry name" value="P-loop containing nucleoside triphosphate hydrolases"/>
    <property type="match status" value="1"/>
</dbReference>
<dbReference type="InterPro" id="IPR025875">
    <property type="entry name" value="Leu-rich_rpt_4"/>
</dbReference>
<dbReference type="InterPro" id="IPR011009">
    <property type="entry name" value="Kinase-like_dom_sf"/>
</dbReference>
<keyword evidence="3" id="KW-0433">Leucine-rich repeat</keyword>
<feature type="region of interest" description="Disordered" evidence="11">
    <location>
        <begin position="694"/>
        <end position="720"/>
    </location>
</feature>
<dbReference type="InterPro" id="IPR003591">
    <property type="entry name" value="Leu-rich_rpt_typical-subtyp"/>
</dbReference>
<evidence type="ECO:0000256" key="8">
    <source>
        <dbReference type="ARBA" id="ARBA00022840"/>
    </source>
</evidence>
<dbReference type="InterPro" id="IPR001611">
    <property type="entry name" value="Leu-rich_rpt"/>
</dbReference>
<feature type="compositionally biased region" description="Low complexity" evidence="11">
    <location>
        <begin position="241"/>
        <end position="252"/>
    </location>
</feature>
<dbReference type="GO" id="GO:0005524">
    <property type="term" value="F:ATP binding"/>
    <property type="evidence" value="ECO:0007669"/>
    <property type="project" value="UniProtKB-KW"/>
</dbReference>
<dbReference type="PROSITE" id="PS51450">
    <property type="entry name" value="LRR"/>
    <property type="match status" value="3"/>
</dbReference>
<dbReference type="EC" id="2.7.11.1" evidence="1"/>
<keyword evidence="7" id="KW-0418">Kinase</keyword>
<dbReference type="SUPFAM" id="SSF52058">
    <property type="entry name" value="L domain-like"/>
    <property type="match status" value="1"/>
</dbReference>
<evidence type="ECO:0000259" key="12">
    <source>
        <dbReference type="PROSITE" id="PS50011"/>
    </source>
</evidence>
<evidence type="ECO:0000256" key="10">
    <source>
        <dbReference type="ARBA" id="ARBA00048679"/>
    </source>
</evidence>
<dbReference type="VEuPathDB" id="VectorBase:ACON2_032041"/>
<reference evidence="13" key="1">
    <citation type="submission" date="2022-08" db="UniProtKB">
        <authorList>
            <consortium name="EnsemblMetazoa"/>
        </authorList>
    </citation>
    <scope>IDENTIFICATION</scope>
</reference>
<dbReference type="Gene3D" id="3.80.10.10">
    <property type="entry name" value="Ribonuclease Inhibitor"/>
    <property type="match status" value="2"/>
</dbReference>
<dbReference type="Pfam" id="PF16095">
    <property type="entry name" value="COR-A"/>
    <property type="match status" value="1"/>
</dbReference>
<dbReference type="GO" id="GO:0009966">
    <property type="term" value="P:regulation of signal transduction"/>
    <property type="evidence" value="ECO:0007669"/>
    <property type="project" value="UniProtKB-ARBA"/>
</dbReference>
<dbReference type="InterPro" id="IPR032171">
    <property type="entry name" value="COR-A"/>
</dbReference>
<keyword evidence="6" id="KW-0547">Nucleotide-binding</keyword>
<organism evidence="13">
    <name type="scientific">Anopheles coluzzii</name>
    <name type="common">African malaria mosquito</name>
    <dbReference type="NCBI Taxonomy" id="1518534"/>
    <lineage>
        <taxon>Eukaryota</taxon>
        <taxon>Metazoa</taxon>
        <taxon>Ecdysozoa</taxon>
        <taxon>Arthropoda</taxon>
        <taxon>Hexapoda</taxon>
        <taxon>Insecta</taxon>
        <taxon>Pterygota</taxon>
        <taxon>Neoptera</taxon>
        <taxon>Endopterygota</taxon>
        <taxon>Diptera</taxon>
        <taxon>Nematocera</taxon>
        <taxon>Culicoidea</taxon>
        <taxon>Culicidae</taxon>
        <taxon>Anophelinae</taxon>
        <taxon>Anopheles</taxon>
    </lineage>
</organism>
<dbReference type="SUPFAM" id="SSF56112">
    <property type="entry name" value="Protein kinase-like (PK-like)"/>
    <property type="match status" value="1"/>
</dbReference>
<dbReference type="GO" id="GO:0004674">
    <property type="term" value="F:protein serine/threonine kinase activity"/>
    <property type="evidence" value="ECO:0007669"/>
    <property type="project" value="UniProtKB-KW"/>
</dbReference>
<dbReference type="PANTHER" id="PTHR48005:SF13">
    <property type="entry name" value="SERINE_THREONINE-PROTEIN KINASE DDB_G0278509-RELATED"/>
    <property type="match status" value="1"/>
</dbReference>
<keyword evidence="4" id="KW-0808">Transferase</keyword>
<evidence type="ECO:0000256" key="1">
    <source>
        <dbReference type="ARBA" id="ARBA00012513"/>
    </source>
</evidence>
<dbReference type="FunFam" id="3.40.50.300:FF:001518">
    <property type="entry name" value="Leucine-rich repeat kinase, isoform C"/>
    <property type="match status" value="1"/>
</dbReference>
<dbReference type="Pfam" id="PF12799">
    <property type="entry name" value="LRR_4"/>
    <property type="match status" value="1"/>
</dbReference>
<feature type="compositionally biased region" description="Gly residues" evidence="11">
    <location>
        <begin position="197"/>
        <end position="226"/>
    </location>
</feature>
<comment type="catalytic activity">
    <reaction evidence="10">
        <text>L-seryl-[protein] + ATP = O-phospho-L-seryl-[protein] + ADP + H(+)</text>
        <dbReference type="Rhea" id="RHEA:17989"/>
        <dbReference type="Rhea" id="RHEA-COMP:9863"/>
        <dbReference type="Rhea" id="RHEA-COMP:11604"/>
        <dbReference type="ChEBI" id="CHEBI:15378"/>
        <dbReference type="ChEBI" id="CHEBI:29999"/>
        <dbReference type="ChEBI" id="CHEBI:30616"/>
        <dbReference type="ChEBI" id="CHEBI:83421"/>
        <dbReference type="ChEBI" id="CHEBI:456216"/>
        <dbReference type="EC" id="2.7.11.1"/>
    </reaction>
</comment>
<keyword evidence="2" id="KW-0723">Serine/threonine-protein kinase</keyword>
<dbReference type="InterPro" id="IPR032675">
    <property type="entry name" value="LRR_dom_sf"/>
</dbReference>
<protein>
    <recommendedName>
        <fullName evidence="1">non-specific serine/threonine protein kinase</fullName>
        <ecNumber evidence="1">2.7.11.1</ecNumber>
    </recommendedName>
</protein>
<evidence type="ECO:0000256" key="6">
    <source>
        <dbReference type="ARBA" id="ARBA00022741"/>
    </source>
</evidence>
<evidence type="ECO:0000256" key="9">
    <source>
        <dbReference type="ARBA" id="ARBA00047899"/>
    </source>
</evidence>
<evidence type="ECO:0000256" key="7">
    <source>
        <dbReference type="ARBA" id="ARBA00022777"/>
    </source>
</evidence>
<evidence type="ECO:0000256" key="4">
    <source>
        <dbReference type="ARBA" id="ARBA00022679"/>
    </source>
</evidence>
<comment type="catalytic activity">
    <reaction evidence="9">
        <text>L-threonyl-[protein] + ATP = O-phospho-L-threonyl-[protein] + ADP + H(+)</text>
        <dbReference type="Rhea" id="RHEA:46608"/>
        <dbReference type="Rhea" id="RHEA-COMP:11060"/>
        <dbReference type="Rhea" id="RHEA-COMP:11605"/>
        <dbReference type="ChEBI" id="CHEBI:15378"/>
        <dbReference type="ChEBI" id="CHEBI:30013"/>
        <dbReference type="ChEBI" id="CHEBI:30616"/>
        <dbReference type="ChEBI" id="CHEBI:61977"/>
        <dbReference type="ChEBI" id="CHEBI:456216"/>
        <dbReference type="EC" id="2.7.11.1"/>
    </reaction>
</comment>
<dbReference type="SMART" id="SM00369">
    <property type="entry name" value="LRR_TYP"/>
    <property type="match status" value="5"/>
</dbReference>
<feature type="domain" description="Protein kinase" evidence="12">
    <location>
        <begin position="1038"/>
        <end position="1327"/>
    </location>
</feature>
<feature type="compositionally biased region" description="Gly residues" evidence="11">
    <location>
        <begin position="976"/>
        <end position="991"/>
    </location>
</feature>
<evidence type="ECO:0000256" key="5">
    <source>
        <dbReference type="ARBA" id="ARBA00022737"/>
    </source>
</evidence>
<sequence>MSWKFGEVPKPGAEQAFDACDYFVDEVIEPWKIPDTREQIRSQKHRALREAVTATDETAVQLLLESIGSDREIIVNMAPGGANTLLFMYVTEQELRLADARHDSALSQLSSLNLANNLFTSIPLALPCLAVNLTRLNMSYNSLRSMGHVTSYPASLKQLDLGHNEISCWPSLPRIAASDPHLMCYNPQEGKKHPTDSGGGGGGGGAGTGGGSGGKSGSRGGSGGGDTTPSSNASTTSYGGTEMTTVVKSSTSSNSITSLRTAVLKSVCCHRRHLRLESLRTLVLADNSLTRIQLSTDDVTTLGESDDAEWSLIGMAKSRLIFPNLSMLDISNNCLKEIPASIHELTNLSVLNLSGNMDITELPPHMGLLSRLWNLNTRGCSLQDPLRSMIDSKNLYLVLWRIIDGRRGLAEVLQWLGNIQARAPNSPVIIVGTHYDAVGETLPAKKAEELQQIIRDRFIAVSDAEKIGLPRVLDSIEVSCRTGHNIKLLAGLIYDTAFSLRPPGCKEPLLYQRVPASYLALEDVVANIAASLRQHGADPVLDADRYRQTVTHEMQLRGLKGFRDWSELNQATMFLHDNGVLLHYDDATLRDLYFLDPQWLCDMLAHVVTVREINPFARTGVMKMDDLQHVFKSSCLGSNNNRGYIVSLLNKFESCPIATRSKGWVNRARRNPLAYTGHSLPSYDQAPSQTLASSASLDHSPIPTPTPLDSSHPATGTGCDVQMVPHPDRSISRLLLMSYFPSGFWSRLITRVLADDQVVEAVRGLYPLPKDLLDQWPALEETPALAAHWAVWQTGLALHFGPSTVVFKMREISVTCPTSPYRNPMNRFKLKQDGVWCDIDLTASSILEIHFPCSALRVQVPATPDEARPPAAHEIEPNVQCLTQLLALTVDHIDLLLEDWYPTLGTRFVHTSEGRFLVTRLVPCPRCLRECEERHAPNLPSQVKPCSALNQRYAANGGGGVHRHHRLSIGERRTADGGGTGNGETSGGGGLNELPGILHDCTALAGRKSQDSLGWSDCDSGVGQETADSSSETSIECYTLAALAGDGSPSYSWMVEECILAAYDRKTVACPVHGEIELSRITPDVNFMDLPDHYLIRSSDINRGPLLGRGAFGFVFKATCKATRLAGSSSSITTTTTLAGRLSSLLSSPSAGPTTGGGSTGAGPTINVAMKMLQPVAPGPRARQSAIIAYKAALGNHDHPSNAVHIKVADYGISRITLPSGSKGFGGTEGFMAPEIMRHNGEEEYTEKVDCFSFGMFLYELISLRQPFEGHEAVKECILEGGRPVLTHRETHFPSYCLDLMVLCWDQQPKVRPSASQIVSIATAPEFTHLLDVISLSHGGSVMDGIACMIASADGEETGVVSGYELWLPCSNSRIDILGGSAKGWQQ</sequence>